<name>A0A366DS84_9BACI</name>
<dbReference type="EMBL" id="QNRI01000017">
    <property type="protein sequence ID" value="RBO92068.1"/>
    <property type="molecule type" value="Genomic_DNA"/>
</dbReference>
<organism evidence="1 2">
    <name type="scientific">Paraliobacillus ryukyuensis</name>
    <dbReference type="NCBI Taxonomy" id="200904"/>
    <lineage>
        <taxon>Bacteria</taxon>
        <taxon>Bacillati</taxon>
        <taxon>Bacillota</taxon>
        <taxon>Bacilli</taxon>
        <taxon>Bacillales</taxon>
        <taxon>Bacillaceae</taxon>
        <taxon>Paraliobacillus</taxon>
    </lineage>
</organism>
<reference evidence="1 2" key="1">
    <citation type="submission" date="2018-06" db="EMBL/GenBank/DDBJ databases">
        <title>Genomic Encyclopedia of Type Strains, Phase IV (KMG-IV): sequencing the most valuable type-strain genomes for metagenomic binning, comparative biology and taxonomic classification.</title>
        <authorList>
            <person name="Goeker M."/>
        </authorList>
    </citation>
    <scope>NUCLEOTIDE SEQUENCE [LARGE SCALE GENOMIC DNA]</scope>
    <source>
        <strain evidence="1 2">DSM 15140</strain>
    </source>
</reference>
<sequence>MDFLIRLKSHMEGLAFTPSTINIGLYNKNGNSVAIRPSPNNINERYMSKGYIYPFSFQLLVHHKDNTIGYNEIEQLRSTYENLTNGAITSGDGSFNLVSMQCTTTPNFVQETSYGVLWTAIFNAELEIK</sequence>
<evidence type="ECO:0000313" key="1">
    <source>
        <dbReference type="EMBL" id="RBO92068.1"/>
    </source>
</evidence>
<comment type="caution">
    <text evidence="1">The sequence shown here is derived from an EMBL/GenBank/DDBJ whole genome shotgun (WGS) entry which is preliminary data.</text>
</comment>
<gene>
    <name evidence="1" type="ORF">DES48_11732</name>
</gene>
<dbReference type="OrthoDB" id="2884256at2"/>
<dbReference type="STRING" id="200904.GCA_900168775_03128"/>
<protein>
    <submittedName>
        <fullName evidence="1">Minor capsid protein</fullName>
    </submittedName>
</protein>
<accession>A0A366DS84</accession>
<keyword evidence="2" id="KW-1185">Reference proteome</keyword>
<proteinExistence type="predicted"/>
<dbReference type="RefSeq" id="WP_113870160.1">
    <property type="nucleotide sequence ID" value="NZ_BAABQN010000017.1"/>
</dbReference>
<dbReference type="AlphaFoldDB" id="A0A366DS84"/>
<dbReference type="Proteomes" id="UP000252254">
    <property type="component" value="Unassembled WGS sequence"/>
</dbReference>
<evidence type="ECO:0000313" key="2">
    <source>
        <dbReference type="Proteomes" id="UP000252254"/>
    </source>
</evidence>